<evidence type="ECO:0000256" key="3">
    <source>
        <dbReference type="ARBA" id="ARBA00022723"/>
    </source>
</evidence>
<keyword evidence="2" id="KW-0001">2Fe-2S</keyword>
<dbReference type="GO" id="GO:0005506">
    <property type="term" value="F:iron ion binding"/>
    <property type="evidence" value="ECO:0007669"/>
    <property type="project" value="InterPro"/>
</dbReference>
<evidence type="ECO:0000313" key="8">
    <source>
        <dbReference type="EMBL" id="KAA2239559.1"/>
    </source>
</evidence>
<keyword evidence="6" id="KW-0411">Iron-sulfur</keyword>
<proteinExistence type="predicted"/>
<dbReference type="Gene3D" id="3.90.380.10">
    <property type="entry name" value="Naphthalene 1,2-dioxygenase Alpha Subunit, Chain A, domain 1"/>
    <property type="match status" value="1"/>
</dbReference>
<keyword evidence="4" id="KW-0560">Oxidoreductase</keyword>
<dbReference type="PROSITE" id="PS51296">
    <property type="entry name" value="RIESKE"/>
    <property type="match status" value="1"/>
</dbReference>
<comment type="cofactor">
    <cofactor evidence="1">
        <name>Fe cation</name>
        <dbReference type="ChEBI" id="CHEBI:24875"/>
    </cofactor>
</comment>
<protein>
    <submittedName>
        <fullName evidence="8">Aromatic ring-hydroxylating dioxygenase subunit alpha</fullName>
    </submittedName>
</protein>
<dbReference type="SUPFAM" id="SSF55961">
    <property type="entry name" value="Bet v1-like"/>
    <property type="match status" value="1"/>
</dbReference>
<dbReference type="EMBL" id="VUOC01000004">
    <property type="protein sequence ID" value="KAA2239559.1"/>
    <property type="molecule type" value="Genomic_DNA"/>
</dbReference>
<dbReference type="GO" id="GO:0051213">
    <property type="term" value="F:dioxygenase activity"/>
    <property type="evidence" value="ECO:0007669"/>
    <property type="project" value="UniProtKB-KW"/>
</dbReference>
<dbReference type="AlphaFoldDB" id="A0A5B2VN39"/>
<evidence type="ECO:0000259" key="7">
    <source>
        <dbReference type="PROSITE" id="PS51296"/>
    </source>
</evidence>
<dbReference type="InterPro" id="IPR001663">
    <property type="entry name" value="Rng_hydr_dOase-A"/>
</dbReference>
<dbReference type="PANTHER" id="PTHR43756:SF5">
    <property type="entry name" value="CHOLINE MONOOXYGENASE, CHLOROPLASTIC"/>
    <property type="match status" value="1"/>
</dbReference>
<accession>A0A5B2VN39</accession>
<dbReference type="Proteomes" id="UP000324611">
    <property type="component" value="Unassembled WGS sequence"/>
</dbReference>
<name>A0A5B2VN39_9BACT</name>
<keyword evidence="5" id="KW-0408">Iron</keyword>
<dbReference type="InterPro" id="IPR017941">
    <property type="entry name" value="Rieske_2Fe-2S"/>
</dbReference>
<evidence type="ECO:0000256" key="2">
    <source>
        <dbReference type="ARBA" id="ARBA00022714"/>
    </source>
</evidence>
<evidence type="ECO:0000256" key="1">
    <source>
        <dbReference type="ARBA" id="ARBA00001962"/>
    </source>
</evidence>
<dbReference type="SUPFAM" id="SSF50022">
    <property type="entry name" value="ISP domain"/>
    <property type="match status" value="1"/>
</dbReference>
<keyword evidence="8" id="KW-0223">Dioxygenase</keyword>
<dbReference type="Pfam" id="PF00848">
    <property type="entry name" value="Ring_hydroxyl_A"/>
    <property type="match status" value="1"/>
</dbReference>
<dbReference type="PANTHER" id="PTHR43756">
    <property type="entry name" value="CHOLINE MONOOXYGENASE, CHLOROPLASTIC"/>
    <property type="match status" value="1"/>
</dbReference>
<reference evidence="8 9" key="2">
    <citation type="submission" date="2019-09" db="EMBL/GenBank/DDBJ databases">
        <authorList>
            <person name="Jin C."/>
        </authorList>
    </citation>
    <scope>NUCLEOTIDE SEQUENCE [LARGE SCALE GENOMIC DNA]</scope>
    <source>
        <strain evidence="8 9">BN140078</strain>
    </source>
</reference>
<keyword evidence="3" id="KW-0479">Metal-binding</keyword>
<evidence type="ECO:0000256" key="4">
    <source>
        <dbReference type="ARBA" id="ARBA00023002"/>
    </source>
</evidence>
<dbReference type="CDD" id="cd03469">
    <property type="entry name" value="Rieske_RO_Alpha_N"/>
    <property type="match status" value="1"/>
</dbReference>
<evidence type="ECO:0000256" key="5">
    <source>
        <dbReference type="ARBA" id="ARBA00023004"/>
    </source>
</evidence>
<dbReference type="Gene3D" id="2.102.10.10">
    <property type="entry name" value="Rieske [2Fe-2S] iron-sulphur domain"/>
    <property type="match status" value="1"/>
</dbReference>
<organism evidence="8 9">
    <name type="scientific">Chitinophaga agrisoli</name>
    <dbReference type="NCBI Taxonomy" id="2607653"/>
    <lineage>
        <taxon>Bacteria</taxon>
        <taxon>Pseudomonadati</taxon>
        <taxon>Bacteroidota</taxon>
        <taxon>Chitinophagia</taxon>
        <taxon>Chitinophagales</taxon>
        <taxon>Chitinophagaceae</taxon>
        <taxon>Chitinophaga</taxon>
    </lineage>
</organism>
<reference evidence="8 9" key="1">
    <citation type="submission" date="2019-09" db="EMBL/GenBank/DDBJ databases">
        <title>Chitinophaga ginsengihumi sp. nov., isolated from soil of ginseng rhizosphere.</title>
        <authorList>
            <person name="Lee J."/>
        </authorList>
    </citation>
    <scope>NUCLEOTIDE SEQUENCE [LARGE SCALE GENOMIC DNA]</scope>
    <source>
        <strain evidence="8 9">BN140078</strain>
    </source>
</reference>
<dbReference type="RefSeq" id="WP_149840738.1">
    <property type="nucleotide sequence ID" value="NZ_VUOC01000004.1"/>
</dbReference>
<dbReference type="GO" id="GO:0051537">
    <property type="term" value="F:2 iron, 2 sulfur cluster binding"/>
    <property type="evidence" value="ECO:0007669"/>
    <property type="project" value="UniProtKB-KW"/>
</dbReference>
<feature type="domain" description="Rieske" evidence="7">
    <location>
        <begin position="39"/>
        <end position="140"/>
    </location>
</feature>
<comment type="caution">
    <text evidence="8">The sequence shown here is derived from an EMBL/GenBank/DDBJ whole genome shotgun (WGS) entry which is preliminary data.</text>
</comment>
<gene>
    <name evidence="8" type="ORF">F0L74_25510</name>
</gene>
<keyword evidence="9" id="KW-1185">Reference proteome</keyword>
<sequence>MSRFFVDPDIAQARTLHTGFYTDPAVYAAAKEKIFARTWQLVGDVHLVAATGDCYPFTLLEKYLDEPLVLTKDKGGQIRCLSNVCTHRGTLVVDKPCTLPHLRCRYHGRQFQLDGRFHSMPEFKEVKDFPSAADDLVSLPLFQWGPLLFASLQADLQPAPFLQDMINRVGWLPLDEFVFSPKRSRDYIVKAHWALYCENYLEGFHIPFVHAGLNTVIDFGNYTTELFTYANLQLGIAKGEEDCFDLPASSPDYGKQVAAYYFFVFPNMMFNFYPWGLSVNIVQPVSMEECRVSFLTYVWKEALCGSGAGADLDTVELEDEAIVEAVQQGVKGRFYTQGRYSVTREQGTHHFHRIIAAFMDTSPS</sequence>
<dbReference type="InterPro" id="IPR015879">
    <property type="entry name" value="Ring_hydroxy_dOase_asu_C_dom"/>
</dbReference>
<evidence type="ECO:0000313" key="9">
    <source>
        <dbReference type="Proteomes" id="UP000324611"/>
    </source>
</evidence>
<dbReference type="Pfam" id="PF00355">
    <property type="entry name" value="Rieske"/>
    <property type="match status" value="1"/>
</dbReference>
<dbReference type="InterPro" id="IPR036922">
    <property type="entry name" value="Rieske_2Fe-2S_sf"/>
</dbReference>
<evidence type="ECO:0000256" key="6">
    <source>
        <dbReference type="ARBA" id="ARBA00023014"/>
    </source>
</evidence>